<dbReference type="AlphaFoldDB" id="A0A183E9D0"/>
<feature type="compositionally biased region" description="Polar residues" evidence="1">
    <location>
        <begin position="61"/>
        <end position="75"/>
    </location>
</feature>
<evidence type="ECO:0000313" key="3">
    <source>
        <dbReference type="Proteomes" id="UP000271098"/>
    </source>
</evidence>
<organism evidence="4">
    <name type="scientific">Gongylonema pulchrum</name>
    <dbReference type="NCBI Taxonomy" id="637853"/>
    <lineage>
        <taxon>Eukaryota</taxon>
        <taxon>Metazoa</taxon>
        <taxon>Ecdysozoa</taxon>
        <taxon>Nematoda</taxon>
        <taxon>Chromadorea</taxon>
        <taxon>Rhabditida</taxon>
        <taxon>Spirurina</taxon>
        <taxon>Spiruromorpha</taxon>
        <taxon>Spiruroidea</taxon>
        <taxon>Gongylonematidae</taxon>
        <taxon>Gongylonema</taxon>
    </lineage>
</organism>
<gene>
    <name evidence="2" type="ORF">GPUH_LOCUS17573</name>
</gene>
<evidence type="ECO:0000256" key="1">
    <source>
        <dbReference type="SAM" id="MobiDB-lite"/>
    </source>
</evidence>
<feature type="region of interest" description="Disordered" evidence="1">
    <location>
        <begin position="35"/>
        <end position="93"/>
    </location>
</feature>
<reference evidence="2 3" key="2">
    <citation type="submission" date="2018-11" db="EMBL/GenBank/DDBJ databases">
        <authorList>
            <consortium name="Pathogen Informatics"/>
        </authorList>
    </citation>
    <scope>NUCLEOTIDE SEQUENCE [LARGE SCALE GENOMIC DNA]</scope>
</reference>
<name>A0A183E9D0_9BILA</name>
<proteinExistence type="predicted"/>
<sequence length="268" mass="30569">MYAYVCTRAWRGDDDGWLLRWHAMAQSWMDVVSSQSSSIRRPLKRERSESTSVSTVRTDTKPNIKQQLATFQPPSESGDDMEEADPSSSSATIHFSPSQIANIVEGPSAKKEMMLKSDLRRYLKESTTTSTMSVKMAFEILHLFLEQGHSITVDPNFPKKPPNSFSIFAKKFWNGKFSSGLTSRSDRKSRGLFGKRYFGGTKNCKFCFSHILYVRTKILAIVGELWIASDLCFDFFVYLENVIARFIDEINLIGIIRSSQNNANYYKN</sequence>
<reference evidence="4" key="1">
    <citation type="submission" date="2016-06" db="UniProtKB">
        <authorList>
            <consortium name="WormBaseParasite"/>
        </authorList>
    </citation>
    <scope>IDENTIFICATION</scope>
</reference>
<keyword evidence="3" id="KW-1185">Reference proteome</keyword>
<dbReference type="WBParaSite" id="GPUH_0001759301-mRNA-1">
    <property type="protein sequence ID" value="GPUH_0001759301-mRNA-1"/>
    <property type="gene ID" value="GPUH_0001759301"/>
</dbReference>
<protein>
    <submittedName>
        <fullName evidence="4">CACTA en-spm transposon protein</fullName>
    </submittedName>
</protein>
<dbReference type="Proteomes" id="UP000271098">
    <property type="component" value="Unassembled WGS sequence"/>
</dbReference>
<dbReference type="OrthoDB" id="5844876at2759"/>
<evidence type="ECO:0000313" key="4">
    <source>
        <dbReference type="WBParaSite" id="GPUH_0001759301-mRNA-1"/>
    </source>
</evidence>
<accession>A0A183E9D0</accession>
<dbReference type="EMBL" id="UYRT01085374">
    <property type="protein sequence ID" value="VDN30055.1"/>
    <property type="molecule type" value="Genomic_DNA"/>
</dbReference>
<evidence type="ECO:0000313" key="2">
    <source>
        <dbReference type="EMBL" id="VDN30055.1"/>
    </source>
</evidence>